<dbReference type="CDD" id="cd00796">
    <property type="entry name" value="INT_Rci_Hp1_C"/>
    <property type="match status" value="1"/>
</dbReference>
<comment type="caution">
    <text evidence="5">The sequence shown here is derived from an EMBL/GenBank/DDBJ whole genome shotgun (WGS) entry which is preliminary data.</text>
</comment>
<proteinExistence type="inferred from homology"/>
<dbReference type="InterPro" id="IPR050090">
    <property type="entry name" value="Tyrosine_recombinase_XerCD"/>
</dbReference>
<evidence type="ECO:0000259" key="4">
    <source>
        <dbReference type="PROSITE" id="PS51898"/>
    </source>
</evidence>
<dbReference type="Pfam" id="PF00589">
    <property type="entry name" value="Phage_integrase"/>
    <property type="match status" value="1"/>
</dbReference>
<dbReference type="Gene3D" id="1.10.443.10">
    <property type="entry name" value="Intergrase catalytic core"/>
    <property type="match status" value="1"/>
</dbReference>
<feature type="domain" description="Tyr recombinase" evidence="4">
    <location>
        <begin position="183"/>
        <end position="352"/>
    </location>
</feature>
<evidence type="ECO:0000256" key="1">
    <source>
        <dbReference type="ARBA" id="ARBA00008857"/>
    </source>
</evidence>
<dbReference type="InterPro" id="IPR013762">
    <property type="entry name" value="Integrase-like_cat_sf"/>
</dbReference>
<organism evidence="5">
    <name type="scientific">Desulfobacca acetoxidans</name>
    <dbReference type="NCBI Taxonomy" id="60893"/>
    <lineage>
        <taxon>Bacteria</taxon>
        <taxon>Pseudomonadati</taxon>
        <taxon>Thermodesulfobacteriota</taxon>
        <taxon>Desulfobaccia</taxon>
        <taxon>Desulfobaccales</taxon>
        <taxon>Desulfobaccaceae</taxon>
        <taxon>Desulfobacca</taxon>
    </lineage>
</organism>
<dbReference type="PROSITE" id="PS51898">
    <property type="entry name" value="TYR_RECOMBINASE"/>
    <property type="match status" value="1"/>
</dbReference>
<dbReference type="EMBL" id="DSXI01000089">
    <property type="protein sequence ID" value="HGS04425.1"/>
    <property type="molecule type" value="Genomic_DNA"/>
</dbReference>
<dbReference type="SUPFAM" id="SSF56349">
    <property type="entry name" value="DNA breaking-rejoining enzymes"/>
    <property type="match status" value="1"/>
</dbReference>
<dbReference type="GO" id="GO:0006310">
    <property type="term" value="P:DNA recombination"/>
    <property type="evidence" value="ECO:0007669"/>
    <property type="project" value="UniProtKB-KW"/>
</dbReference>
<dbReference type="InterPro" id="IPR002104">
    <property type="entry name" value="Integrase_catalytic"/>
</dbReference>
<dbReference type="GO" id="GO:0015074">
    <property type="term" value="P:DNA integration"/>
    <property type="evidence" value="ECO:0007669"/>
    <property type="project" value="InterPro"/>
</dbReference>
<dbReference type="GO" id="GO:0003677">
    <property type="term" value="F:DNA binding"/>
    <property type="evidence" value="ECO:0007669"/>
    <property type="project" value="UniProtKB-KW"/>
</dbReference>
<protein>
    <submittedName>
        <fullName evidence="5">Site-specific integrase</fullName>
    </submittedName>
</protein>
<dbReference type="InterPro" id="IPR011010">
    <property type="entry name" value="DNA_brk_join_enz"/>
</dbReference>
<dbReference type="PANTHER" id="PTHR30349">
    <property type="entry name" value="PHAGE INTEGRASE-RELATED"/>
    <property type="match status" value="1"/>
</dbReference>
<dbReference type="AlphaFoldDB" id="A0A7V4LBV5"/>
<keyword evidence="2" id="KW-0238">DNA-binding</keyword>
<accession>A0A7V4LBV5</accession>
<comment type="similarity">
    <text evidence="1">Belongs to the 'phage' integrase family.</text>
</comment>
<dbReference type="InterPro" id="IPR010998">
    <property type="entry name" value="Integrase_recombinase_N"/>
</dbReference>
<evidence type="ECO:0000256" key="2">
    <source>
        <dbReference type="ARBA" id="ARBA00023125"/>
    </source>
</evidence>
<keyword evidence="3" id="KW-0233">DNA recombination</keyword>
<evidence type="ECO:0000313" key="5">
    <source>
        <dbReference type="EMBL" id="HGS04425.1"/>
    </source>
</evidence>
<dbReference type="PANTHER" id="PTHR30349:SF64">
    <property type="entry name" value="PROPHAGE INTEGRASE INTD-RELATED"/>
    <property type="match status" value="1"/>
</dbReference>
<reference evidence="5" key="1">
    <citation type="journal article" date="2020" name="mSystems">
        <title>Genome- and Community-Level Interaction Insights into Carbon Utilization and Element Cycling Functions of Hydrothermarchaeota in Hydrothermal Sediment.</title>
        <authorList>
            <person name="Zhou Z."/>
            <person name="Liu Y."/>
            <person name="Xu W."/>
            <person name="Pan J."/>
            <person name="Luo Z.H."/>
            <person name="Li M."/>
        </authorList>
    </citation>
    <scope>NUCLEOTIDE SEQUENCE [LARGE SCALE GENOMIC DNA]</scope>
    <source>
        <strain evidence="5">SpSt-548</strain>
    </source>
</reference>
<name>A0A7V4LBV5_9BACT</name>
<gene>
    <name evidence="5" type="ORF">ENT08_01565</name>
</gene>
<sequence length="379" mass="43825">MGLLIECPECKRRNSQKAKACKCGFGLSKFSGRVYWIQYRDHEKRQRFERIGPNKAAAEQRLRDVLSARAEGRYIKKPKEVMTSFNDLAKRYHEWSRVNNKSYTVNKHYYIDQLSLFFGARRLVDISPWLVERWKGERSKATGFTEVDRELACLKHMFNKAIEWGLMKENPAKTVKLFRKTRNRDRFLNQEEIIRFLAHLPGHQQAMMQFALLTGLRKANILNLKWSQVDLGHASLHIPADEAKGGRDLRLPLAPEAVELLSGLPRHPESDYVFYKENGRPYRDIYSGFRLAVKKAGLEDVTIHTLRHTVGSHLVMNGVDLATVKDLLGHRDIRTTLRYAHLAQDHKRQAIGKLGRMLTNMLTNPAEKEKGLRLVTVTP</sequence>
<dbReference type="Gene3D" id="1.10.150.130">
    <property type="match status" value="1"/>
</dbReference>
<evidence type="ECO:0000256" key="3">
    <source>
        <dbReference type="ARBA" id="ARBA00023172"/>
    </source>
</evidence>